<sequence>MKPTPQLLLMSIYQTNTSSRRNEMLLTNILVVELFDVWGINLLGPFSSSYGNRYILVAIDYVSQWVEIKAYPTNHAKPLPISPPPSSSMLSLAPATIGRLRQSSRTLGLYRSGHHRPLLSAIVHHQTLAAVIGFYQAKPIKPYQSPSKKVGPIEPFAPAINGSSRFFRRSHW</sequence>
<dbReference type="InterPro" id="IPR036397">
    <property type="entry name" value="RNaseH_sf"/>
</dbReference>
<organism evidence="1 2">
    <name type="scientific">Gossypium anomalum</name>
    <dbReference type="NCBI Taxonomy" id="47600"/>
    <lineage>
        <taxon>Eukaryota</taxon>
        <taxon>Viridiplantae</taxon>
        <taxon>Streptophyta</taxon>
        <taxon>Embryophyta</taxon>
        <taxon>Tracheophyta</taxon>
        <taxon>Spermatophyta</taxon>
        <taxon>Magnoliopsida</taxon>
        <taxon>eudicotyledons</taxon>
        <taxon>Gunneridae</taxon>
        <taxon>Pentapetalae</taxon>
        <taxon>rosids</taxon>
        <taxon>malvids</taxon>
        <taxon>Malvales</taxon>
        <taxon>Malvaceae</taxon>
        <taxon>Malvoideae</taxon>
        <taxon>Gossypium</taxon>
    </lineage>
</organism>
<evidence type="ECO:0000313" key="1">
    <source>
        <dbReference type="EMBL" id="KAG8490999.1"/>
    </source>
</evidence>
<proteinExistence type="predicted"/>
<dbReference type="GO" id="GO:0003676">
    <property type="term" value="F:nucleic acid binding"/>
    <property type="evidence" value="ECO:0007669"/>
    <property type="project" value="InterPro"/>
</dbReference>
<dbReference type="PANTHER" id="PTHR47266">
    <property type="entry name" value="ENDONUCLEASE-RELATED"/>
    <property type="match status" value="1"/>
</dbReference>
<protein>
    <recommendedName>
        <fullName evidence="3">Integrase catalytic domain-containing protein</fullName>
    </recommendedName>
</protein>
<evidence type="ECO:0008006" key="3">
    <source>
        <dbReference type="Google" id="ProtNLM"/>
    </source>
</evidence>
<dbReference type="OrthoDB" id="1739170at2759"/>
<dbReference type="SUPFAM" id="SSF53098">
    <property type="entry name" value="Ribonuclease H-like"/>
    <property type="match status" value="1"/>
</dbReference>
<dbReference type="Proteomes" id="UP000701853">
    <property type="component" value="Chromosome 6"/>
</dbReference>
<evidence type="ECO:0000313" key="2">
    <source>
        <dbReference type="Proteomes" id="UP000701853"/>
    </source>
</evidence>
<dbReference type="InterPro" id="IPR052160">
    <property type="entry name" value="Gypsy_RT_Integrase-like"/>
</dbReference>
<dbReference type="Gene3D" id="3.30.420.10">
    <property type="entry name" value="Ribonuclease H-like superfamily/Ribonuclease H"/>
    <property type="match status" value="1"/>
</dbReference>
<dbReference type="EMBL" id="JAHUZN010000006">
    <property type="protein sequence ID" value="KAG8490999.1"/>
    <property type="molecule type" value="Genomic_DNA"/>
</dbReference>
<keyword evidence="2" id="KW-1185">Reference proteome</keyword>
<dbReference type="AlphaFoldDB" id="A0A8J5ZL20"/>
<accession>A0A8J5ZL20</accession>
<comment type="caution">
    <text evidence="1">The sequence shown here is derived from an EMBL/GenBank/DDBJ whole genome shotgun (WGS) entry which is preliminary data.</text>
</comment>
<reference evidence="1 2" key="1">
    <citation type="journal article" date="2021" name="bioRxiv">
        <title>The Gossypium anomalum genome as a resource for cotton improvement and evolutionary analysis of hybrid incompatibility.</title>
        <authorList>
            <person name="Grover C.E."/>
            <person name="Yuan D."/>
            <person name="Arick M.A."/>
            <person name="Miller E.R."/>
            <person name="Hu G."/>
            <person name="Peterson D.G."/>
            <person name="Wendel J.F."/>
            <person name="Udall J.A."/>
        </authorList>
    </citation>
    <scope>NUCLEOTIDE SEQUENCE [LARGE SCALE GENOMIC DNA]</scope>
    <source>
        <strain evidence="1">JFW-Udall</strain>
        <tissue evidence="1">Leaf</tissue>
    </source>
</reference>
<gene>
    <name evidence="1" type="ORF">CXB51_014144</name>
</gene>
<dbReference type="InterPro" id="IPR012337">
    <property type="entry name" value="RNaseH-like_sf"/>
</dbReference>
<name>A0A8J5ZL20_9ROSI</name>